<sequence length="56" mass="6227">MMFRFISENFLTSSRVVCAFIRANNGTFGGNLLLSSLHYHYIQGSHLPSFLGTEGS</sequence>
<proteinExistence type="predicted"/>
<reference evidence="1" key="1">
    <citation type="submission" date="2014-09" db="EMBL/GenBank/DDBJ databases">
        <authorList>
            <person name="Magalhaes I.L.F."/>
            <person name="Oliveira U."/>
            <person name="Santos F.R."/>
            <person name="Vidigal T.H.D.A."/>
            <person name="Brescovit A.D."/>
            <person name="Santos A.J."/>
        </authorList>
    </citation>
    <scope>NUCLEOTIDE SEQUENCE</scope>
    <source>
        <tissue evidence="1">Shoot tissue taken approximately 20 cm above the soil surface</tissue>
    </source>
</reference>
<protein>
    <submittedName>
        <fullName evidence="1">Uncharacterized protein</fullName>
    </submittedName>
</protein>
<dbReference type="EMBL" id="GBRH01158545">
    <property type="protein sequence ID" value="JAE39351.1"/>
    <property type="molecule type" value="Transcribed_RNA"/>
</dbReference>
<organism evidence="1">
    <name type="scientific">Arundo donax</name>
    <name type="common">Giant reed</name>
    <name type="synonym">Donax arundinaceus</name>
    <dbReference type="NCBI Taxonomy" id="35708"/>
    <lineage>
        <taxon>Eukaryota</taxon>
        <taxon>Viridiplantae</taxon>
        <taxon>Streptophyta</taxon>
        <taxon>Embryophyta</taxon>
        <taxon>Tracheophyta</taxon>
        <taxon>Spermatophyta</taxon>
        <taxon>Magnoliopsida</taxon>
        <taxon>Liliopsida</taxon>
        <taxon>Poales</taxon>
        <taxon>Poaceae</taxon>
        <taxon>PACMAD clade</taxon>
        <taxon>Arundinoideae</taxon>
        <taxon>Arundineae</taxon>
        <taxon>Arundo</taxon>
    </lineage>
</organism>
<evidence type="ECO:0000313" key="1">
    <source>
        <dbReference type="EMBL" id="JAE39351.1"/>
    </source>
</evidence>
<dbReference type="AlphaFoldDB" id="A0A0A9HWT2"/>
<name>A0A0A9HWT2_ARUDO</name>
<reference evidence="1" key="2">
    <citation type="journal article" date="2015" name="Data Brief">
        <title>Shoot transcriptome of the giant reed, Arundo donax.</title>
        <authorList>
            <person name="Barrero R.A."/>
            <person name="Guerrero F.D."/>
            <person name="Moolhuijzen P."/>
            <person name="Goolsby J.A."/>
            <person name="Tidwell J."/>
            <person name="Bellgard S.E."/>
            <person name="Bellgard M.I."/>
        </authorList>
    </citation>
    <scope>NUCLEOTIDE SEQUENCE</scope>
    <source>
        <tissue evidence="1">Shoot tissue taken approximately 20 cm above the soil surface</tissue>
    </source>
</reference>
<accession>A0A0A9HWT2</accession>